<comment type="caution">
    <text evidence="1">The sequence shown here is derived from an EMBL/GenBank/DDBJ whole genome shotgun (WGS) entry which is preliminary data.</text>
</comment>
<dbReference type="EMBL" id="JBFAEG010000037">
    <property type="protein sequence ID" value="MEU5712516.1"/>
    <property type="molecule type" value="Genomic_DNA"/>
</dbReference>
<dbReference type="Gene3D" id="3.40.50.720">
    <property type="entry name" value="NAD(P)-binding Rossmann-like Domain"/>
    <property type="match status" value="1"/>
</dbReference>
<evidence type="ECO:0000313" key="2">
    <source>
        <dbReference type="Proteomes" id="UP001551011"/>
    </source>
</evidence>
<accession>A0ABV3AKP9</accession>
<evidence type="ECO:0008006" key="3">
    <source>
        <dbReference type="Google" id="ProtNLM"/>
    </source>
</evidence>
<organism evidence="1 2">
    <name type="scientific">Streptomyces flaveolus</name>
    <dbReference type="NCBI Taxonomy" id="67297"/>
    <lineage>
        <taxon>Bacteria</taxon>
        <taxon>Bacillati</taxon>
        <taxon>Actinomycetota</taxon>
        <taxon>Actinomycetes</taxon>
        <taxon>Kitasatosporales</taxon>
        <taxon>Streptomycetaceae</taxon>
        <taxon>Streptomyces</taxon>
    </lineage>
</organism>
<name>A0ABV3AKP9_9ACTN</name>
<dbReference type="RefSeq" id="WP_234339923.1">
    <property type="nucleotide sequence ID" value="NZ_JBFAEG010000037.1"/>
</dbReference>
<dbReference type="Gene3D" id="3.90.180.10">
    <property type="entry name" value="Medium-chain alcohol dehydrogenases, catalytic domain"/>
    <property type="match status" value="1"/>
</dbReference>
<reference evidence="1 2" key="1">
    <citation type="submission" date="2024-06" db="EMBL/GenBank/DDBJ databases">
        <title>The Natural Products Discovery Center: Release of the First 8490 Sequenced Strains for Exploring Actinobacteria Biosynthetic Diversity.</title>
        <authorList>
            <person name="Kalkreuter E."/>
            <person name="Kautsar S.A."/>
            <person name="Yang D."/>
            <person name="Bader C.D."/>
            <person name="Teijaro C.N."/>
            <person name="Fluegel L."/>
            <person name="Davis C.M."/>
            <person name="Simpson J.R."/>
            <person name="Lauterbach L."/>
            <person name="Steele A.D."/>
            <person name="Gui C."/>
            <person name="Meng S."/>
            <person name="Li G."/>
            <person name="Viehrig K."/>
            <person name="Ye F."/>
            <person name="Su P."/>
            <person name="Kiefer A.F."/>
            <person name="Nichols A."/>
            <person name="Cepeda A.J."/>
            <person name="Yan W."/>
            <person name="Fan B."/>
            <person name="Jiang Y."/>
            <person name="Adhikari A."/>
            <person name="Zheng C.-J."/>
            <person name="Schuster L."/>
            <person name="Cowan T.M."/>
            <person name="Smanski M.J."/>
            <person name="Chevrette M.G."/>
            <person name="De Carvalho L.P.S."/>
            <person name="Shen B."/>
        </authorList>
    </citation>
    <scope>NUCLEOTIDE SEQUENCE [LARGE SCALE GENOMIC DNA]</scope>
    <source>
        <strain evidence="1 2">NPDC020594</strain>
    </source>
</reference>
<proteinExistence type="predicted"/>
<dbReference type="Proteomes" id="UP001551011">
    <property type="component" value="Unassembled WGS sequence"/>
</dbReference>
<keyword evidence="2" id="KW-1185">Reference proteome</keyword>
<sequence>MAPRQLIFDAVQVSGSLTGTPAENEQNLVFAQAHDVAPMVERTSLADAQAAYARMLRGEARFRMVIGV</sequence>
<gene>
    <name evidence="1" type="ORF">AB0H04_37755</name>
</gene>
<protein>
    <recommendedName>
        <fullName evidence="3">Alcohol dehydrogenase</fullName>
    </recommendedName>
</protein>
<evidence type="ECO:0000313" key="1">
    <source>
        <dbReference type="EMBL" id="MEU5712516.1"/>
    </source>
</evidence>